<dbReference type="AlphaFoldDB" id="A0A290Q6B2"/>
<keyword evidence="1" id="KW-0378">Hydrolase</keyword>
<dbReference type="InterPro" id="IPR051540">
    <property type="entry name" value="S-2-haloacid_dehalogenase"/>
</dbReference>
<dbReference type="InterPro" id="IPR023198">
    <property type="entry name" value="PGP-like_dom2"/>
</dbReference>
<dbReference type="RefSeq" id="WP_096055847.1">
    <property type="nucleotide sequence ID" value="NZ_CP023344.1"/>
</dbReference>
<proteinExistence type="predicted"/>
<name>A0A290Q6B2_9BACT</name>
<dbReference type="SFLD" id="SFLDS00003">
    <property type="entry name" value="Haloacid_Dehalogenase"/>
    <property type="match status" value="1"/>
</dbReference>
<dbReference type="Gene3D" id="3.40.50.1000">
    <property type="entry name" value="HAD superfamily/HAD-like"/>
    <property type="match status" value="1"/>
</dbReference>
<keyword evidence="3" id="KW-1185">Reference proteome</keyword>
<dbReference type="OrthoDB" id="6101375at2"/>
<sequence length="238" mass="26861">MSEREYVIGFDADDTLWHNETIFENVHVRFRALLARYHDAATVDRTQFATEMRNLELYGYGVKGFTLSAIETAIQLTEGKISAEEIRQLLELGREMLAHPVELLDGVAETLEVLAPAHRLLVITKGDLRDQERKLRKSGLAERFRHVEIVSEKDERTYAGIFRRHGIAAENFLMVGNSLKSDIVPVLALGGSGAHVPYHITWEHERVENVPAAAGRFFELKSVRELPSVVAAWTRVTG</sequence>
<dbReference type="SUPFAM" id="SSF56784">
    <property type="entry name" value="HAD-like"/>
    <property type="match status" value="1"/>
</dbReference>
<organism evidence="2 3">
    <name type="scientific">Nibricoccus aquaticus</name>
    <dbReference type="NCBI Taxonomy" id="2576891"/>
    <lineage>
        <taxon>Bacteria</taxon>
        <taxon>Pseudomonadati</taxon>
        <taxon>Verrucomicrobiota</taxon>
        <taxon>Opitutia</taxon>
        <taxon>Opitutales</taxon>
        <taxon>Opitutaceae</taxon>
        <taxon>Nibricoccus</taxon>
    </lineage>
</organism>
<dbReference type="EMBL" id="CP023344">
    <property type="protein sequence ID" value="ATC64215.1"/>
    <property type="molecule type" value="Genomic_DNA"/>
</dbReference>
<dbReference type="PANTHER" id="PTHR43316:SF8">
    <property type="entry name" value="HAD FAMILY HYDROLASE"/>
    <property type="match status" value="1"/>
</dbReference>
<dbReference type="PANTHER" id="PTHR43316">
    <property type="entry name" value="HYDROLASE, HALOACID DELAHOGENASE-RELATED"/>
    <property type="match status" value="1"/>
</dbReference>
<dbReference type="GO" id="GO:0016787">
    <property type="term" value="F:hydrolase activity"/>
    <property type="evidence" value="ECO:0007669"/>
    <property type="project" value="UniProtKB-KW"/>
</dbReference>
<evidence type="ECO:0000313" key="2">
    <source>
        <dbReference type="EMBL" id="ATC64215.1"/>
    </source>
</evidence>
<dbReference type="InterPro" id="IPR036412">
    <property type="entry name" value="HAD-like_sf"/>
</dbReference>
<dbReference type="KEGG" id="vbh:CMV30_09740"/>
<dbReference type="InterPro" id="IPR023214">
    <property type="entry name" value="HAD_sf"/>
</dbReference>
<dbReference type="Gene3D" id="1.10.150.240">
    <property type="entry name" value="Putative phosphatase, domain 2"/>
    <property type="match status" value="1"/>
</dbReference>
<dbReference type="SFLD" id="SFLDG01129">
    <property type="entry name" value="C1.5:_HAD__Beta-PGM__Phosphata"/>
    <property type="match status" value="1"/>
</dbReference>
<protein>
    <submittedName>
        <fullName evidence="2">Haloacid dehalogenase</fullName>
    </submittedName>
</protein>
<dbReference type="Proteomes" id="UP000217265">
    <property type="component" value="Chromosome"/>
</dbReference>
<gene>
    <name evidence="2" type="ORF">CMV30_09740</name>
</gene>
<accession>A0A290Q6B2</accession>
<dbReference type="CDD" id="cd07515">
    <property type="entry name" value="HAD-like"/>
    <property type="match status" value="1"/>
</dbReference>
<evidence type="ECO:0000313" key="3">
    <source>
        <dbReference type="Proteomes" id="UP000217265"/>
    </source>
</evidence>
<reference evidence="2 3" key="1">
    <citation type="submission" date="2017-09" db="EMBL/GenBank/DDBJ databases">
        <title>Complete genome sequence of Verrucomicrobial strain HZ-65, isolated from freshwater.</title>
        <authorList>
            <person name="Choi A."/>
        </authorList>
    </citation>
    <scope>NUCLEOTIDE SEQUENCE [LARGE SCALE GENOMIC DNA]</scope>
    <source>
        <strain evidence="2 3">HZ-65</strain>
    </source>
</reference>
<evidence type="ECO:0000256" key="1">
    <source>
        <dbReference type="ARBA" id="ARBA00022801"/>
    </source>
</evidence>
<dbReference type="Pfam" id="PF00702">
    <property type="entry name" value="Hydrolase"/>
    <property type="match status" value="1"/>
</dbReference>